<name>J9CG51_BACCE</name>
<accession>J9CG51</accession>
<dbReference type="PRINTS" id="PR00081">
    <property type="entry name" value="GDHRDH"/>
</dbReference>
<dbReference type="RefSeq" id="WP_002137372.1">
    <property type="nucleotide sequence ID" value="NZ_JH804672.1"/>
</dbReference>
<dbReference type="InterPro" id="IPR002347">
    <property type="entry name" value="SDR_fam"/>
</dbReference>
<dbReference type="PANTHER" id="PTHR45458">
    <property type="entry name" value="SHORT-CHAIN DEHYDROGENASE/REDUCTASE SDR"/>
    <property type="match status" value="1"/>
</dbReference>
<evidence type="ECO:0000256" key="1">
    <source>
        <dbReference type="RuleBase" id="RU000363"/>
    </source>
</evidence>
<proteinExistence type="inferred from homology"/>
<dbReference type="PANTHER" id="PTHR45458:SF1">
    <property type="entry name" value="SHORT CHAIN DEHYDROGENASE"/>
    <property type="match status" value="1"/>
</dbReference>
<reference evidence="2 3" key="1">
    <citation type="submission" date="2012-04" db="EMBL/GenBank/DDBJ databases">
        <title>The Genome Sequence of Bacillus cereus HuA2-1.</title>
        <authorList>
            <consortium name="The Broad Institute Genome Sequencing Platform"/>
            <consortium name="The Broad Institute Genome Sequencing Center for Infectious Disease"/>
            <person name="Feldgarden M."/>
            <person name="Van der Auwera G.A."/>
            <person name="Mahillon J."/>
            <person name="Duprez V."/>
            <person name="Timmery S."/>
            <person name="Mattelet C."/>
            <person name="Dierick K."/>
            <person name="Sun M."/>
            <person name="Yu Z."/>
            <person name="Zhu L."/>
            <person name="Hu X."/>
            <person name="Shank E.B."/>
            <person name="Swiecicka I."/>
            <person name="Hansen B.M."/>
            <person name="Andrup L."/>
            <person name="Young S.K."/>
            <person name="Zeng Q."/>
            <person name="Gargeya S."/>
            <person name="Fitzgerald M."/>
            <person name="Haas B."/>
            <person name="Abouelleil A."/>
            <person name="Alvarado L."/>
            <person name="Arachchi H.M."/>
            <person name="Berlin A."/>
            <person name="Chapman S.B."/>
            <person name="Goldberg J."/>
            <person name="Griggs A."/>
            <person name="Gujja S."/>
            <person name="Hansen M."/>
            <person name="Howarth C."/>
            <person name="Imamovic A."/>
            <person name="Larimer J."/>
            <person name="McCowen C."/>
            <person name="Montmayeur A."/>
            <person name="Murphy C."/>
            <person name="Neiman D."/>
            <person name="Pearson M."/>
            <person name="Priest M."/>
            <person name="Roberts A."/>
            <person name="Saif S."/>
            <person name="Shea T."/>
            <person name="Sisk P."/>
            <person name="Sykes S."/>
            <person name="Wortman J."/>
            <person name="Nusbaum C."/>
            <person name="Birren B."/>
        </authorList>
    </citation>
    <scope>NUCLEOTIDE SEQUENCE [LARGE SCALE GENOMIC DNA]</scope>
    <source>
        <strain evidence="2 3">HuA2-1</strain>
    </source>
</reference>
<dbReference type="GO" id="GO:0016616">
    <property type="term" value="F:oxidoreductase activity, acting on the CH-OH group of donors, NAD or NADP as acceptor"/>
    <property type="evidence" value="ECO:0007669"/>
    <property type="project" value="TreeGrafter"/>
</dbReference>
<evidence type="ECO:0000313" key="3">
    <source>
        <dbReference type="Proteomes" id="UP000004136"/>
    </source>
</evidence>
<comment type="similarity">
    <text evidence="1">Belongs to the short-chain dehydrogenases/reductases (SDR) family.</text>
</comment>
<dbReference type="Pfam" id="PF00106">
    <property type="entry name" value="adh_short"/>
    <property type="match status" value="1"/>
</dbReference>
<organism evidence="2 3">
    <name type="scientific">Bacillus cereus HuA2-1</name>
    <dbReference type="NCBI Taxonomy" id="1053201"/>
    <lineage>
        <taxon>Bacteria</taxon>
        <taxon>Bacillati</taxon>
        <taxon>Bacillota</taxon>
        <taxon>Bacilli</taxon>
        <taxon>Bacillales</taxon>
        <taxon>Bacillaceae</taxon>
        <taxon>Bacillus</taxon>
        <taxon>Bacillus cereus group</taxon>
    </lineage>
</organism>
<evidence type="ECO:0000313" key="2">
    <source>
        <dbReference type="EMBL" id="EJV84392.1"/>
    </source>
</evidence>
<dbReference type="PATRIC" id="fig|1053201.3.peg.2884"/>
<evidence type="ECO:0008006" key="4">
    <source>
        <dbReference type="Google" id="ProtNLM"/>
    </source>
</evidence>
<comment type="caution">
    <text evidence="2">The sequence shown here is derived from an EMBL/GenBank/DDBJ whole genome shotgun (WGS) entry which is preliminary data.</text>
</comment>
<dbReference type="Gene3D" id="3.40.50.720">
    <property type="entry name" value="NAD(P)-binding Rossmann-like Domain"/>
    <property type="match status" value="1"/>
</dbReference>
<dbReference type="AlphaFoldDB" id="J9CG51"/>
<protein>
    <recommendedName>
        <fullName evidence="4">Short chain dehydrogenase</fullName>
    </recommendedName>
</protein>
<sequence length="234" mass="26181">MRVLITGGNRGLGLQLVKVFHENGHIVYPLVRSVEAIEQLKQMFSSRCFPILADLSIDESTEQIKKQLEEYTEYIDLVINNAGITGKETEVLHTNSEELTNLFNIHCLGVIRAVKGTYVTLAKSDHPRIINVSSRLGSLHKMANKEFPQGKFSYSYRIAKAAQNMLTLCLQQEFENKGIRVTAIHPGKLKTDIGAFDANMTPAEGAQNIYDWVIDSNEDVSGKFIEPGVGELKW</sequence>
<dbReference type="InterPro" id="IPR036291">
    <property type="entry name" value="NAD(P)-bd_dom_sf"/>
</dbReference>
<dbReference type="SUPFAM" id="SSF51735">
    <property type="entry name" value="NAD(P)-binding Rossmann-fold domains"/>
    <property type="match status" value="1"/>
</dbReference>
<dbReference type="OrthoDB" id="5786478at2"/>
<dbReference type="EMBL" id="AHDV01000018">
    <property type="protein sequence ID" value="EJV84392.1"/>
    <property type="molecule type" value="Genomic_DNA"/>
</dbReference>
<dbReference type="HOGENOM" id="CLU_010194_9_0_9"/>
<gene>
    <name evidence="2" type="ORF">IG3_02813</name>
</gene>
<dbReference type="PRINTS" id="PR00080">
    <property type="entry name" value="SDRFAMILY"/>
</dbReference>
<dbReference type="InterPro" id="IPR052184">
    <property type="entry name" value="SDR_enzymes"/>
</dbReference>
<dbReference type="Proteomes" id="UP000004136">
    <property type="component" value="Unassembled WGS sequence"/>
</dbReference>